<reference evidence="2" key="1">
    <citation type="submission" date="2020-12" db="EMBL/GenBank/DDBJ databases">
        <authorList>
            <person name="Rodrigo-Torres L."/>
            <person name="Arahal R. D."/>
            <person name="Lucena T."/>
        </authorList>
    </citation>
    <scope>NUCLEOTIDE SEQUENCE</scope>
    <source>
        <strain evidence="2">CECT 9390</strain>
    </source>
</reference>
<gene>
    <name evidence="2" type="ORF">CHRY9390_01262</name>
</gene>
<feature type="region of interest" description="Disordered" evidence="1">
    <location>
        <begin position="1"/>
        <end position="27"/>
    </location>
</feature>
<dbReference type="EMBL" id="CAJIMS010000001">
    <property type="protein sequence ID" value="CAD7804706.1"/>
    <property type="molecule type" value="Genomic_DNA"/>
</dbReference>
<sequence length="82" mass="9774">MKSTFTNAEQPKICPENNNQKHPTSMETPEYNTNIICEDNLYTISWSDIESTEPDYENYLNEIENFFREDFENDILEEDILN</sequence>
<evidence type="ECO:0000256" key="1">
    <source>
        <dbReference type="SAM" id="MobiDB-lite"/>
    </source>
</evidence>
<accession>A0A9N8MH55</accession>
<feature type="compositionally biased region" description="Polar residues" evidence="1">
    <location>
        <begin position="16"/>
        <end position="27"/>
    </location>
</feature>
<comment type="caution">
    <text evidence="2">The sequence shown here is derived from an EMBL/GenBank/DDBJ whole genome shotgun (WGS) entry which is preliminary data.</text>
</comment>
<evidence type="ECO:0000313" key="3">
    <source>
        <dbReference type="Proteomes" id="UP000662618"/>
    </source>
</evidence>
<protein>
    <submittedName>
        <fullName evidence="2">Uncharacterized protein</fullName>
    </submittedName>
</protein>
<dbReference type="Proteomes" id="UP000662618">
    <property type="component" value="Unassembled WGS sequence"/>
</dbReference>
<evidence type="ECO:0000313" key="2">
    <source>
        <dbReference type="EMBL" id="CAD7804706.1"/>
    </source>
</evidence>
<name>A0A9N8MH55_9FLAO</name>
<proteinExistence type="predicted"/>
<keyword evidence="3" id="KW-1185">Reference proteome</keyword>
<dbReference type="AlphaFoldDB" id="A0A9N8MH55"/>
<organism evidence="2 3">
    <name type="scientific">Chryseobacterium aquaeductus</name>
    <dbReference type="NCBI Taxonomy" id="2675056"/>
    <lineage>
        <taxon>Bacteria</taxon>
        <taxon>Pseudomonadati</taxon>
        <taxon>Bacteroidota</taxon>
        <taxon>Flavobacteriia</taxon>
        <taxon>Flavobacteriales</taxon>
        <taxon>Weeksellaceae</taxon>
        <taxon>Chryseobacterium group</taxon>
        <taxon>Chryseobacterium</taxon>
    </lineage>
</organism>